<sequence length="433" mass="46450">MDERLRRPRLVGRTSELTLLGERLATASAGHATAVTIGGDAGCGRTRLLHEFLDHLPRPATALLGTCYDGSEPPVPFAPLREAFRDLPDDGADVLAPTDLLHRSRAEVFDRLVTRLERLGRVEPVVLAVEDVHLADRSMLDLLAFLVSNLRATRTLLLITWCSEKLPGTADLRPYVAGLTGDAGVTRIDLAPLCRDDLAVLLADAAGGAIDDALETACWERSEGNPCYALELLAAARAGDRADPRCPLPDTLADLMLARLDTLGCRARHVVRVAAAAGRRVDHRLLAAAAGLPAEALFAALHEAVDAQVLVPSGNGEDYRFRHALLHEAAYAQLLPGERRHILGRYAEELSGPSPARIGVPNGVPTPRLPRLTPRELQVLSLVASGDSNRDIARELFISEKTASVHVSNILAKLGAHSRTAAAATAHRLGVLR</sequence>
<evidence type="ECO:0000256" key="2">
    <source>
        <dbReference type="ARBA" id="ARBA00022840"/>
    </source>
</evidence>
<dbReference type="Proteomes" id="UP001499924">
    <property type="component" value="Unassembled WGS sequence"/>
</dbReference>
<dbReference type="RefSeq" id="WP_344689914.1">
    <property type="nucleotide sequence ID" value="NZ_BAAAVV010000007.1"/>
</dbReference>
<dbReference type="Pfam" id="PF13191">
    <property type="entry name" value="AAA_16"/>
    <property type="match status" value="1"/>
</dbReference>
<dbReference type="CDD" id="cd06170">
    <property type="entry name" value="LuxR_C_like"/>
    <property type="match status" value="1"/>
</dbReference>
<reference evidence="5" key="1">
    <citation type="journal article" date="2019" name="Int. J. Syst. Evol. Microbiol.">
        <title>The Global Catalogue of Microorganisms (GCM) 10K type strain sequencing project: providing services to taxonomists for standard genome sequencing and annotation.</title>
        <authorList>
            <consortium name="The Broad Institute Genomics Platform"/>
            <consortium name="The Broad Institute Genome Sequencing Center for Infectious Disease"/>
            <person name="Wu L."/>
            <person name="Ma J."/>
        </authorList>
    </citation>
    <scope>NUCLEOTIDE SEQUENCE [LARGE SCALE GENOMIC DNA]</scope>
    <source>
        <strain evidence="5">JCM 15614</strain>
    </source>
</reference>
<comment type="caution">
    <text evidence="4">The sequence shown here is derived from an EMBL/GenBank/DDBJ whole genome shotgun (WGS) entry which is preliminary data.</text>
</comment>
<dbReference type="SUPFAM" id="SSF52540">
    <property type="entry name" value="P-loop containing nucleoside triphosphate hydrolases"/>
    <property type="match status" value="1"/>
</dbReference>
<dbReference type="InterPro" id="IPR027417">
    <property type="entry name" value="P-loop_NTPase"/>
</dbReference>
<name>A0ABP6PG11_9ACTN</name>
<dbReference type="SMART" id="SM00421">
    <property type="entry name" value="HTH_LUXR"/>
    <property type="match status" value="1"/>
</dbReference>
<dbReference type="Gene3D" id="1.10.10.10">
    <property type="entry name" value="Winged helix-like DNA-binding domain superfamily/Winged helix DNA-binding domain"/>
    <property type="match status" value="1"/>
</dbReference>
<dbReference type="InterPro" id="IPR036388">
    <property type="entry name" value="WH-like_DNA-bd_sf"/>
</dbReference>
<dbReference type="PRINTS" id="PR00038">
    <property type="entry name" value="HTHLUXR"/>
</dbReference>
<evidence type="ECO:0000313" key="4">
    <source>
        <dbReference type="EMBL" id="GAA3175593.1"/>
    </source>
</evidence>
<dbReference type="SUPFAM" id="SSF46894">
    <property type="entry name" value="C-terminal effector domain of the bipartite response regulators"/>
    <property type="match status" value="1"/>
</dbReference>
<keyword evidence="5" id="KW-1185">Reference proteome</keyword>
<dbReference type="Pfam" id="PF00196">
    <property type="entry name" value="GerE"/>
    <property type="match status" value="1"/>
</dbReference>
<dbReference type="InterPro" id="IPR041664">
    <property type="entry name" value="AAA_16"/>
</dbReference>
<evidence type="ECO:0000256" key="1">
    <source>
        <dbReference type="ARBA" id="ARBA00022741"/>
    </source>
</evidence>
<keyword evidence="1" id="KW-0547">Nucleotide-binding</keyword>
<evidence type="ECO:0000259" key="3">
    <source>
        <dbReference type="PROSITE" id="PS50043"/>
    </source>
</evidence>
<dbReference type="InterPro" id="IPR016032">
    <property type="entry name" value="Sig_transdc_resp-reg_C-effctor"/>
</dbReference>
<gene>
    <name evidence="4" type="ORF">GCM10010531_31560</name>
</gene>
<dbReference type="InterPro" id="IPR000792">
    <property type="entry name" value="Tscrpt_reg_LuxR_C"/>
</dbReference>
<proteinExistence type="predicted"/>
<feature type="domain" description="HTH luxR-type" evidence="3">
    <location>
        <begin position="365"/>
        <end position="430"/>
    </location>
</feature>
<dbReference type="PROSITE" id="PS50043">
    <property type="entry name" value="HTH_LUXR_2"/>
    <property type="match status" value="1"/>
</dbReference>
<protein>
    <recommendedName>
        <fullName evidence="3">HTH luxR-type domain-containing protein</fullName>
    </recommendedName>
</protein>
<evidence type="ECO:0000313" key="5">
    <source>
        <dbReference type="Proteomes" id="UP001499924"/>
    </source>
</evidence>
<dbReference type="PANTHER" id="PTHR16305:SF35">
    <property type="entry name" value="TRANSCRIPTIONAL ACTIVATOR DOMAIN"/>
    <property type="match status" value="1"/>
</dbReference>
<keyword evidence="2" id="KW-0067">ATP-binding</keyword>
<accession>A0ABP6PG11</accession>
<organism evidence="4 5">
    <name type="scientific">Blastococcus jejuensis</name>
    <dbReference type="NCBI Taxonomy" id="351224"/>
    <lineage>
        <taxon>Bacteria</taxon>
        <taxon>Bacillati</taxon>
        <taxon>Actinomycetota</taxon>
        <taxon>Actinomycetes</taxon>
        <taxon>Geodermatophilales</taxon>
        <taxon>Geodermatophilaceae</taxon>
        <taxon>Blastococcus</taxon>
    </lineage>
</organism>
<dbReference type="EMBL" id="BAAAVV010000007">
    <property type="protein sequence ID" value="GAA3175593.1"/>
    <property type="molecule type" value="Genomic_DNA"/>
</dbReference>
<dbReference type="PANTHER" id="PTHR16305">
    <property type="entry name" value="TESTICULAR SOLUBLE ADENYLYL CYCLASE"/>
    <property type="match status" value="1"/>
</dbReference>